<gene>
    <name evidence="2" type="ORF">GCM10017643_07510</name>
</gene>
<dbReference type="InterPro" id="IPR036237">
    <property type="entry name" value="Xyl_isomerase-like_sf"/>
</dbReference>
<comment type="caution">
    <text evidence="2">The sequence shown here is derived from an EMBL/GenBank/DDBJ whole genome shotgun (WGS) entry which is preliminary data.</text>
</comment>
<keyword evidence="3" id="KW-1185">Reference proteome</keyword>
<dbReference type="AlphaFoldDB" id="A0A9W6J4F2"/>
<dbReference type="RefSeq" id="WP_213374164.1">
    <property type="nucleotide sequence ID" value="NZ_BSFJ01000004.1"/>
</dbReference>
<dbReference type="EMBL" id="BSFJ01000004">
    <property type="protein sequence ID" value="GLK70636.1"/>
    <property type="molecule type" value="Genomic_DNA"/>
</dbReference>
<dbReference type="InterPro" id="IPR007801">
    <property type="entry name" value="MbnB/TglH/ChrH"/>
</dbReference>
<evidence type="ECO:0000256" key="1">
    <source>
        <dbReference type="HAMAP-Rule" id="MF_00697"/>
    </source>
</evidence>
<reference evidence="2" key="2">
    <citation type="submission" date="2023-01" db="EMBL/GenBank/DDBJ databases">
        <authorList>
            <person name="Sun Q."/>
            <person name="Evtushenko L."/>
        </authorList>
    </citation>
    <scope>NUCLEOTIDE SEQUENCE</scope>
    <source>
        <strain evidence="2">VKM B-2484</strain>
    </source>
</reference>
<proteinExistence type="inferred from homology"/>
<dbReference type="NCBIfam" id="NF003818">
    <property type="entry name" value="PRK05409.1"/>
    <property type="match status" value="1"/>
</dbReference>
<dbReference type="Proteomes" id="UP001143370">
    <property type="component" value="Unassembled WGS sequence"/>
</dbReference>
<dbReference type="Gene3D" id="3.20.20.150">
    <property type="entry name" value="Divalent-metal-dependent TIM barrel enzymes"/>
    <property type="match status" value="1"/>
</dbReference>
<accession>A0A9W6J4F2</accession>
<dbReference type="PANTHER" id="PTHR42194:SF1">
    <property type="entry name" value="UPF0276 PROTEIN HI_1600"/>
    <property type="match status" value="1"/>
</dbReference>
<dbReference type="PANTHER" id="PTHR42194">
    <property type="entry name" value="UPF0276 PROTEIN HI_1600"/>
    <property type="match status" value="1"/>
</dbReference>
<organism evidence="2 3">
    <name type="scientific">Ancylobacter dichloromethanicus</name>
    <dbReference type="NCBI Taxonomy" id="518825"/>
    <lineage>
        <taxon>Bacteria</taxon>
        <taxon>Pseudomonadati</taxon>
        <taxon>Pseudomonadota</taxon>
        <taxon>Alphaproteobacteria</taxon>
        <taxon>Hyphomicrobiales</taxon>
        <taxon>Xanthobacteraceae</taxon>
        <taxon>Ancylobacter</taxon>
    </lineage>
</organism>
<sequence>MARAQAFSDRTAIPARAGVGLKAEHYRHILEHRPDVGFFEVHAENYMGAGGPPHRYLAQIREQYPLSLHGVGLSIGGTMPLDRDHLKRLSSLIARYQPGLFSEHLAWSTHESSFFNDLLPAPYTNETLSRVVEHIDQVQSVLGRQMLLENPSTYVWFEESTWSETDFITEIARRAGCGLLLDVNNVYVACTNQQWDTAAYIDGFPLRSVKEIHLAGHTRQADDKGRPLLIDSHDKSVDELVWNLFRDVIRRIGPTPTLIEWDANIPTWSELQAEATMAEMLMDLSYAEERSYGALG</sequence>
<reference evidence="2" key="1">
    <citation type="journal article" date="2014" name="Int. J. Syst. Evol. Microbiol.">
        <title>Complete genome sequence of Corynebacterium casei LMG S-19264T (=DSM 44701T), isolated from a smear-ripened cheese.</title>
        <authorList>
            <consortium name="US DOE Joint Genome Institute (JGI-PGF)"/>
            <person name="Walter F."/>
            <person name="Albersmeier A."/>
            <person name="Kalinowski J."/>
            <person name="Ruckert C."/>
        </authorList>
    </citation>
    <scope>NUCLEOTIDE SEQUENCE</scope>
    <source>
        <strain evidence="2">VKM B-2484</strain>
    </source>
</reference>
<evidence type="ECO:0000313" key="2">
    <source>
        <dbReference type="EMBL" id="GLK70636.1"/>
    </source>
</evidence>
<protein>
    <recommendedName>
        <fullName evidence="1">UPF0276 protein GCM10017643_07510</fullName>
    </recommendedName>
</protein>
<name>A0A9W6J4F2_9HYPH</name>
<evidence type="ECO:0000313" key="3">
    <source>
        <dbReference type="Proteomes" id="UP001143370"/>
    </source>
</evidence>
<comment type="similarity">
    <text evidence="1">Belongs to the UPF0276 family.</text>
</comment>
<dbReference type="Pfam" id="PF05114">
    <property type="entry name" value="MbnB_TglH_ChrH"/>
    <property type="match status" value="1"/>
</dbReference>
<dbReference type="SUPFAM" id="SSF51658">
    <property type="entry name" value="Xylose isomerase-like"/>
    <property type="match status" value="1"/>
</dbReference>
<dbReference type="HAMAP" id="MF_00697">
    <property type="entry name" value="UPF0276"/>
    <property type="match status" value="1"/>
</dbReference>